<comment type="caution">
    <text evidence="1">The sequence shown here is derived from an EMBL/GenBank/DDBJ whole genome shotgun (WGS) entry which is preliminary data.</text>
</comment>
<dbReference type="Proteomes" id="UP000038010">
    <property type="component" value="Unassembled WGS sequence"/>
</dbReference>
<keyword evidence="2" id="KW-1185">Reference proteome</keyword>
<dbReference type="GeneID" id="28741403"/>
<sequence>MERKTCFDDLNDDCVLLIIKHINQLKPEPEWYCKHAVRTLKALSSVSRKYRQLCLPALFNLNDLVVKITEDSSIYQIRAGRFESPAQAGFNTLCASEFAADSIRALSIEIPEIDKSAGNGPVVEFYTKLGLFLSTAGNLCELRLDNLKSQAKQTITLPHGMVFNSLKVLEVINVADASVLINASPNLHKLCSVYPFDKLKTTFKAISEHPSLKNVQLRAKNWTEKQLKEVCVQLKGKTKLSLWVDRSSGIATPDKVDTHVKILGGLQDVTCLELYIGYFWKPDEVEMATRLLTNHPTLLNVIFRSHDWREIIGQHSKVAKENDMHSLESYAEHADSSTALNIHAMLISSYLLTTLLSPGRGSTTFGSRFSTYRERCVVPSFAQKQTVGSNSHIMDVDVTIPITAVTGSPLMIHRAKGADKLDELSTEIVLMIIGHIRRSDKKTGQEKQSVKNFSLDLALSIPDTDDLALHCFHHVGSHAQTLIDLRKSKLAERYAGALSFELWICSEHDIRRGFSLPGNKDLYPFQTLSTTLSKLGQVRELRLDYTQILKEQTNPAELWPSIRFDTLRVLHVDGIFGLDILLGACRNLETL</sequence>
<reference evidence="1 2" key="1">
    <citation type="submission" date="2015-06" db="EMBL/GenBank/DDBJ databases">
        <title>Draft genome of the ant-associated black yeast Phialophora attae CBS 131958.</title>
        <authorList>
            <person name="Moreno L.F."/>
            <person name="Stielow B.J."/>
            <person name="de Hoog S."/>
            <person name="Vicente V.A."/>
            <person name="Weiss V.A."/>
            <person name="de Vries M."/>
            <person name="Cruz L.M."/>
            <person name="Souza E.M."/>
        </authorList>
    </citation>
    <scope>NUCLEOTIDE SEQUENCE [LARGE SCALE GENOMIC DNA]</scope>
    <source>
        <strain evidence="1 2">CBS 131958</strain>
    </source>
</reference>
<proteinExistence type="predicted"/>
<evidence type="ECO:0000313" key="1">
    <source>
        <dbReference type="EMBL" id="KPI41665.1"/>
    </source>
</evidence>
<name>A0A0N1NZC3_9EURO</name>
<accession>A0A0N1NZC3</accession>
<organism evidence="1 2">
    <name type="scientific">Cyphellophora attinorum</name>
    <dbReference type="NCBI Taxonomy" id="1664694"/>
    <lineage>
        <taxon>Eukaryota</taxon>
        <taxon>Fungi</taxon>
        <taxon>Dikarya</taxon>
        <taxon>Ascomycota</taxon>
        <taxon>Pezizomycotina</taxon>
        <taxon>Eurotiomycetes</taxon>
        <taxon>Chaetothyriomycetidae</taxon>
        <taxon>Chaetothyriales</taxon>
        <taxon>Cyphellophoraceae</taxon>
        <taxon>Cyphellophora</taxon>
    </lineage>
</organism>
<dbReference type="AlphaFoldDB" id="A0A0N1NZC3"/>
<dbReference type="VEuPathDB" id="FungiDB:AB675_9023"/>
<evidence type="ECO:0000313" key="2">
    <source>
        <dbReference type="Proteomes" id="UP000038010"/>
    </source>
</evidence>
<dbReference type="RefSeq" id="XP_018001628.1">
    <property type="nucleotide sequence ID" value="XM_018149523.1"/>
</dbReference>
<dbReference type="EMBL" id="LFJN01000009">
    <property type="protein sequence ID" value="KPI41665.1"/>
    <property type="molecule type" value="Genomic_DNA"/>
</dbReference>
<protein>
    <submittedName>
        <fullName evidence="1">Uncharacterized protein</fullName>
    </submittedName>
</protein>
<gene>
    <name evidence="1" type="ORF">AB675_9023</name>
</gene>